<organism evidence="3 4">
    <name type="scientific">Westerdykella ornata</name>
    <dbReference type="NCBI Taxonomy" id="318751"/>
    <lineage>
        <taxon>Eukaryota</taxon>
        <taxon>Fungi</taxon>
        <taxon>Dikarya</taxon>
        <taxon>Ascomycota</taxon>
        <taxon>Pezizomycotina</taxon>
        <taxon>Dothideomycetes</taxon>
        <taxon>Pleosporomycetidae</taxon>
        <taxon>Pleosporales</taxon>
        <taxon>Sporormiaceae</taxon>
        <taxon>Westerdykella</taxon>
    </lineage>
</organism>
<dbReference type="EMBL" id="ML986505">
    <property type="protein sequence ID" value="KAF2274099.1"/>
    <property type="molecule type" value="Genomic_DNA"/>
</dbReference>
<accession>A0A6A6JFX8</accession>
<gene>
    <name evidence="3" type="ORF">EI97DRAFT_423002</name>
</gene>
<keyword evidence="4" id="KW-1185">Reference proteome</keyword>
<feature type="chain" id="PRO_5025656271" description="Ig-like domain-containing protein" evidence="2">
    <location>
        <begin position="20"/>
        <end position="163"/>
    </location>
</feature>
<evidence type="ECO:0008006" key="5">
    <source>
        <dbReference type="Google" id="ProtNLM"/>
    </source>
</evidence>
<feature type="region of interest" description="Disordered" evidence="1">
    <location>
        <begin position="71"/>
        <end position="91"/>
    </location>
</feature>
<feature type="region of interest" description="Disordered" evidence="1">
    <location>
        <begin position="131"/>
        <end position="152"/>
    </location>
</feature>
<dbReference type="Proteomes" id="UP000800097">
    <property type="component" value="Unassembled WGS sequence"/>
</dbReference>
<reference evidence="3" key="1">
    <citation type="journal article" date="2020" name="Stud. Mycol.">
        <title>101 Dothideomycetes genomes: a test case for predicting lifestyles and emergence of pathogens.</title>
        <authorList>
            <person name="Haridas S."/>
            <person name="Albert R."/>
            <person name="Binder M."/>
            <person name="Bloem J."/>
            <person name="Labutti K."/>
            <person name="Salamov A."/>
            <person name="Andreopoulos B."/>
            <person name="Baker S."/>
            <person name="Barry K."/>
            <person name="Bills G."/>
            <person name="Bluhm B."/>
            <person name="Cannon C."/>
            <person name="Castanera R."/>
            <person name="Culley D."/>
            <person name="Daum C."/>
            <person name="Ezra D."/>
            <person name="Gonzalez J."/>
            <person name="Henrissat B."/>
            <person name="Kuo A."/>
            <person name="Liang C."/>
            <person name="Lipzen A."/>
            <person name="Lutzoni F."/>
            <person name="Magnuson J."/>
            <person name="Mondo S."/>
            <person name="Nolan M."/>
            <person name="Ohm R."/>
            <person name="Pangilinan J."/>
            <person name="Park H.-J."/>
            <person name="Ramirez L."/>
            <person name="Alfaro M."/>
            <person name="Sun H."/>
            <person name="Tritt A."/>
            <person name="Yoshinaga Y."/>
            <person name="Zwiers L.-H."/>
            <person name="Turgeon B."/>
            <person name="Goodwin S."/>
            <person name="Spatafora J."/>
            <person name="Crous P."/>
            <person name="Grigoriev I."/>
        </authorList>
    </citation>
    <scope>NUCLEOTIDE SEQUENCE</scope>
    <source>
        <strain evidence="3">CBS 379.55</strain>
    </source>
</reference>
<dbReference type="AlphaFoldDB" id="A0A6A6JFX8"/>
<evidence type="ECO:0000313" key="3">
    <source>
        <dbReference type="EMBL" id="KAF2274099.1"/>
    </source>
</evidence>
<sequence length="163" mass="17456">MGRFSVSVLAVSFASRVTGAPAPVPDSSPFRRDDVIYATVPTTTRTTARPSTESPQAFALDGITWPSWCRESSSRGDWESERAGFTSTSVGQIQSQSESSLATCSVSPFPMFFGISVVSTTHCNGYLPRLAPAKGRLPAPSNRLSRPKATPTDIRIKTINPSS</sequence>
<evidence type="ECO:0000256" key="1">
    <source>
        <dbReference type="SAM" id="MobiDB-lite"/>
    </source>
</evidence>
<feature type="compositionally biased region" description="Basic and acidic residues" evidence="1">
    <location>
        <begin position="72"/>
        <end position="82"/>
    </location>
</feature>
<dbReference type="RefSeq" id="XP_033651638.1">
    <property type="nucleotide sequence ID" value="XM_033797104.1"/>
</dbReference>
<protein>
    <recommendedName>
        <fullName evidence="5">Ig-like domain-containing protein</fullName>
    </recommendedName>
</protein>
<name>A0A6A6JFX8_WESOR</name>
<feature type="signal peptide" evidence="2">
    <location>
        <begin position="1"/>
        <end position="19"/>
    </location>
</feature>
<proteinExistence type="predicted"/>
<dbReference type="GeneID" id="54550279"/>
<evidence type="ECO:0000313" key="4">
    <source>
        <dbReference type="Proteomes" id="UP000800097"/>
    </source>
</evidence>
<keyword evidence="2" id="KW-0732">Signal</keyword>
<evidence type="ECO:0000256" key="2">
    <source>
        <dbReference type="SAM" id="SignalP"/>
    </source>
</evidence>